<accession>A0ABD2IAH6</accession>
<evidence type="ECO:0000313" key="4">
    <source>
        <dbReference type="Proteomes" id="UP001620645"/>
    </source>
</evidence>
<name>A0ABD2IAH6_HETSC</name>
<comment type="caution">
    <text evidence="3">The sequence shown here is derived from an EMBL/GenBank/DDBJ whole genome shotgun (WGS) entry which is preliminary data.</text>
</comment>
<dbReference type="EMBL" id="JBICCN010000339">
    <property type="protein sequence ID" value="KAL3076141.1"/>
    <property type="molecule type" value="Genomic_DNA"/>
</dbReference>
<proteinExistence type="predicted"/>
<evidence type="ECO:0000313" key="3">
    <source>
        <dbReference type="EMBL" id="KAL3076141.1"/>
    </source>
</evidence>
<keyword evidence="4" id="KW-1185">Reference proteome</keyword>
<protein>
    <recommendedName>
        <fullName evidence="5">SXP/RAL-2 family protein Ani s 5-like cation-binding domain-containing protein</fullName>
    </recommendedName>
</protein>
<gene>
    <name evidence="3" type="ORF">niasHS_013688</name>
</gene>
<organism evidence="3 4">
    <name type="scientific">Heterodera schachtii</name>
    <name type="common">Sugarbeet cyst nematode worm</name>
    <name type="synonym">Tylenchus schachtii</name>
    <dbReference type="NCBI Taxonomy" id="97005"/>
    <lineage>
        <taxon>Eukaryota</taxon>
        <taxon>Metazoa</taxon>
        <taxon>Ecdysozoa</taxon>
        <taxon>Nematoda</taxon>
        <taxon>Chromadorea</taxon>
        <taxon>Rhabditida</taxon>
        <taxon>Tylenchina</taxon>
        <taxon>Tylenchomorpha</taxon>
        <taxon>Tylenchoidea</taxon>
        <taxon>Heteroderidae</taxon>
        <taxon>Heteroderinae</taxon>
        <taxon>Heterodera</taxon>
    </lineage>
</organism>
<evidence type="ECO:0008006" key="5">
    <source>
        <dbReference type="Google" id="ProtNLM"/>
    </source>
</evidence>
<reference evidence="3 4" key="1">
    <citation type="submission" date="2024-10" db="EMBL/GenBank/DDBJ databases">
        <authorList>
            <person name="Kim D."/>
        </authorList>
    </citation>
    <scope>NUCLEOTIDE SEQUENCE [LARGE SCALE GENOMIC DNA]</scope>
    <source>
        <strain evidence="3">Taebaek</strain>
    </source>
</reference>
<feature type="region of interest" description="Disordered" evidence="1">
    <location>
        <begin position="55"/>
        <end position="169"/>
    </location>
</feature>
<evidence type="ECO:0000256" key="2">
    <source>
        <dbReference type="SAM" id="SignalP"/>
    </source>
</evidence>
<dbReference type="Proteomes" id="UP001620645">
    <property type="component" value="Unassembled WGS sequence"/>
</dbReference>
<feature type="compositionally biased region" description="Basic and acidic residues" evidence="1">
    <location>
        <begin position="153"/>
        <end position="169"/>
    </location>
</feature>
<feature type="chain" id="PRO_5044772013" description="SXP/RAL-2 family protein Ani s 5-like cation-binding domain-containing protein" evidence="2">
    <location>
        <begin position="24"/>
        <end position="309"/>
    </location>
</feature>
<evidence type="ECO:0000256" key="1">
    <source>
        <dbReference type="SAM" id="MobiDB-lite"/>
    </source>
</evidence>
<dbReference type="AlphaFoldDB" id="A0ABD2IAH6"/>
<sequence length="309" mass="36397">MAFSKNFSSLLIIFLFLLRKAFSYTDNYIKPYEESYGSQEIPYDGYERNDEQLQQQYSKDDPNSYDRNDRHYGNYAPRSGFPEDYNFNDLNRDNYDPSYDNYGPNRDTDKRYLKKGNYAPRSGFPEDNNSNDQNRDTYDPSYDNYGPSYDNDSPNRDDDQRYPKNEIGKTPKFLQFATMSRQQIFMDLELEDGKSRTTIESRKMSWAKRNGGQIESVYKQFKADVKAAKERFLQNRKQNLVGLSRQARDLDRKIQVIVTDQSLSRSQCLIRINSLLAGSNDRTRKELREKVRVISPLDGNFPPINRQKM</sequence>
<feature type="signal peptide" evidence="2">
    <location>
        <begin position="1"/>
        <end position="23"/>
    </location>
</feature>
<keyword evidence="2" id="KW-0732">Signal</keyword>
<feature type="compositionally biased region" description="Basic and acidic residues" evidence="1">
    <location>
        <begin position="58"/>
        <end position="72"/>
    </location>
</feature>